<name>Q6C5Z1_YARLI</name>
<dbReference type="FunFam" id="2.60.40.10:FF:000562">
    <property type="entry name" value="Snf1 kinase complex beta-subunit Gal83"/>
    <property type="match status" value="1"/>
</dbReference>
<dbReference type="STRING" id="284591.Q6C5Z1"/>
<dbReference type="EMBL" id="CR382131">
    <property type="protein sequence ID" value="CAG79514.1"/>
    <property type="molecule type" value="Genomic_DNA"/>
</dbReference>
<feature type="domain" description="Association with the SNF1 complex (ASC)" evidence="5">
    <location>
        <begin position="287"/>
        <end position="386"/>
    </location>
</feature>
<evidence type="ECO:0000256" key="2">
    <source>
        <dbReference type="ARBA" id="ARBA00010926"/>
    </source>
</evidence>
<dbReference type="GO" id="GO:0031588">
    <property type="term" value="C:nucleotide-activated protein kinase complex"/>
    <property type="evidence" value="ECO:0000318"/>
    <property type="project" value="GO_Central"/>
</dbReference>
<dbReference type="GO" id="GO:0019901">
    <property type="term" value="F:protein kinase binding"/>
    <property type="evidence" value="ECO:0000318"/>
    <property type="project" value="GO_Central"/>
</dbReference>
<dbReference type="InterPro" id="IPR006828">
    <property type="entry name" value="ASC_dom"/>
</dbReference>
<feature type="compositionally biased region" description="Polar residues" evidence="4">
    <location>
        <begin position="43"/>
        <end position="71"/>
    </location>
</feature>
<feature type="compositionally biased region" description="Polar residues" evidence="4">
    <location>
        <begin position="1"/>
        <end position="15"/>
    </location>
</feature>
<organism evidence="6 7">
    <name type="scientific">Yarrowia lipolytica (strain CLIB 122 / E 150)</name>
    <name type="common">Yeast</name>
    <name type="synonym">Candida lipolytica</name>
    <dbReference type="NCBI Taxonomy" id="284591"/>
    <lineage>
        <taxon>Eukaryota</taxon>
        <taxon>Fungi</taxon>
        <taxon>Dikarya</taxon>
        <taxon>Ascomycota</taxon>
        <taxon>Saccharomycotina</taxon>
        <taxon>Dipodascomycetes</taxon>
        <taxon>Dipodascales</taxon>
        <taxon>Dipodascales incertae sedis</taxon>
        <taxon>Yarrowia</taxon>
    </lineage>
</organism>
<dbReference type="VEuPathDB" id="FungiDB:YALI0_E13926g"/>
<dbReference type="SUPFAM" id="SSF81296">
    <property type="entry name" value="E set domains"/>
    <property type="match status" value="1"/>
</dbReference>
<feature type="region of interest" description="Disordered" evidence="4">
    <location>
        <begin position="1"/>
        <end position="158"/>
    </location>
</feature>
<evidence type="ECO:0000256" key="3">
    <source>
        <dbReference type="ARBA" id="ARBA00022490"/>
    </source>
</evidence>
<dbReference type="GO" id="GO:0007165">
    <property type="term" value="P:signal transduction"/>
    <property type="evidence" value="ECO:0000318"/>
    <property type="project" value="GO_Central"/>
</dbReference>
<dbReference type="InterPro" id="IPR050827">
    <property type="entry name" value="CRP1_MDG1_kinase"/>
</dbReference>
<dbReference type="AlphaFoldDB" id="Q6C5Z1"/>
<dbReference type="InterPro" id="IPR013783">
    <property type="entry name" value="Ig-like_fold"/>
</dbReference>
<dbReference type="Proteomes" id="UP000001300">
    <property type="component" value="Chromosome E"/>
</dbReference>
<feature type="compositionally biased region" description="Basic and acidic residues" evidence="4">
    <location>
        <begin position="20"/>
        <end position="32"/>
    </location>
</feature>
<keyword evidence="7" id="KW-1185">Reference proteome</keyword>
<dbReference type="HOGENOM" id="CLU_033562_0_0_1"/>
<dbReference type="GO" id="GO:0005634">
    <property type="term" value="C:nucleus"/>
    <property type="evidence" value="ECO:0000318"/>
    <property type="project" value="GO_Central"/>
</dbReference>
<evidence type="ECO:0000259" key="5">
    <source>
        <dbReference type="SMART" id="SM01010"/>
    </source>
</evidence>
<evidence type="ECO:0000256" key="1">
    <source>
        <dbReference type="ARBA" id="ARBA00004496"/>
    </source>
</evidence>
<dbReference type="FunCoup" id="Q6C5Z1">
    <property type="interactions" value="450"/>
</dbReference>
<dbReference type="PANTHER" id="PTHR10343:SF84">
    <property type="entry name" value="5'-AMP-ACTIVATED PROTEIN KINASE SUBUNIT BETA-1"/>
    <property type="match status" value="1"/>
</dbReference>
<dbReference type="Gene3D" id="6.20.250.60">
    <property type="match status" value="1"/>
</dbReference>
<dbReference type="CDD" id="cd02859">
    <property type="entry name" value="E_set_AMPKbeta_like_N"/>
    <property type="match status" value="1"/>
</dbReference>
<dbReference type="InterPro" id="IPR032640">
    <property type="entry name" value="AMPK1_CBM"/>
</dbReference>
<gene>
    <name evidence="6" type="ORF">YALI0_E13926g</name>
</gene>
<evidence type="ECO:0000313" key="6">
    <source>
        <dbReference type="EMBL" id="CAG79514.1"/>
    </source>
</evidence>
<keyword evidence="3" id="KW-0963">Cytoplasm</keyword>
<feature type="compositionally biased region" description="Basic residues" evidence="4">
    <location>
        <begin position="99"/>
        <end position="109"/>
    </location>
</feature>
<reference evidence="6 7" key="1">
    <citation type="journal article" date="2004" name="Nature">
        <title>Genome evolution in yeasts.</title>
        <authorList>
            <consortium name="Genolevures"/>
            <person name="Dujon B."/>
            <person name="Sherman D."/>
            <person name="Fischer G."/>
            <person name="Durrens P."/>
            <person name="Casaregola S."/>
            <person name="Lafontaine I."/>
            <person name="de Montigny J."/>
            <person name="Marck C."/>
            <person name="Neuveglise C."/>
            <person name="Talla E."/>
            <person name="Goffard N."/>
            <person name="Frangeul L."/>
            <person name="Aigle M."/>
            <person name="Anthouard V."/>
            <person name="Babour A."/>
            <person name="Barbe V."/>
            <person name="Barnay S."/>
            <person name="Blanchin S."/>
            <person name="Beckerich J.M."/>
            <person name="Beyne E."/>
            <person name="Bleykasten C."/>
            <person name="Boisrame A."/>
            <person name="Boyer J."/>
            <person name="Cattolico L."/>
            <person name="Confanioleri F."/>
            <person name="de Daruvar A."/>
            <person name="Despons L."/>
            <person name="Fabre E."/>
            <person name="Fairhead C."/>
            <person name="Ferry-Dumazet H."/>
            <person name="Groppi A."/>
            <person name="Hantraye F."/>
            <person name="Hennequin C."/>
            <person name="Jauniaux N."/>
            <person name="Joyet P."/>
            <person name="Kachouri R."/>
            <person name="Kerrest A."/>
            <person name="Koszul R."/>
            <person name="Lemaire M."/>
            <person name="Lesur I."/>
            <person name="Ma L."/>
            <person name="Muller H."/>
            <person name="Nicaud J.M."/>
            <person name="Nikolski M."/>
            <person name="Oztas S."/>
            <person name="Ozier-Kalogeropoulos O."/>
            <person name="Pellenz S."/>
            <person name="Potier S."/>
            <person name="Richard G.F."/>
            <person name="Straub M.L."/>
            <person name="Suleau A."/>
            <person name="Swennene D."/>
            <person name="Tekaia F."/>
            <person name="Wesolowski-Louvel M."/>
            <person name="Westhof E."/>
            <person name="Wirth B."/>
            <person name="Zeniou-Meyer M."/>
            <person name="Zivanovic I."/>
            <person name="Bolotin-Fukuhara M."/>
            <person name="Thierry A."/>
            <person name="Bouchier C."/>
            <person name="Caudron B."/>
            <person name="Scarpelli C."/>
            <person name="Gaillardin C."/>
            <person name="Weissenbach J."/>
            <person name="Wincker P."/>
            <person name="Souciet J.L."/>
        </authorList>
    </citation>
    <scope>NUCLEOTIDE SEQUENCE [LARGE SCALE GENOMIC DNA]</scope>
    <source>
        <strain evidence="7">CLIB 122 / E 150</strain>
    </source>
</reference>
<protein>
    <submittedName>
        <fullName evidence="6">YALI0E13926p</fullName>
    </submittedName>
</protein>
<dbReference type="CAZy" id="CBM48">
    <property type="family name" value="Carbohydrate-Binding Module Family 48"/>
</dbReference>
<comment type="similarity">
    <text evidence="2">Belongs to the 5'-AMP-activated protein kinase beta subunit family.</text>
</comment>
<dbReference type="Pfam" id="PF04739">
    <property type="entry name" value="AMPKBI"/>
    <property type="match status" value="1"/>
</dbReference>
<sequence>MGNAQSQEEANNNGAARQHRPADNNGHHDPKGTADPQPIPQEGSDNTQNHVSHSPEQMSANSSHVSATPFNNPFEPASYHKESPAPESVPVPVAPAKSHPQRPKMRRKSTLLLDEDEPVGENDDDIPFDKLNITHPTSNEPKPLSRVDSGEEIELTSPQVTEGKIPLEIKWTQGGSKVYVTGTFTGWRKMVALTPDPNKKGVFSTTLHLPPGTHRLRFVVDNELRCSDYLPTATDSMGNLLNYVEVGLSDTEERADQKDLHPISRAGIIPSNDDLGGGYERFTEEDLPKEEYEFTPEIPALFTDTEVMEQYISKELPTPPQLPPHLDSVILNTNSTEKEDNSVLPIPNHVILNHLATTSIKHNVLAVASVSRYSRKYVTQVLYAPLPLQA</sequence>
<dbReference type="SUPFAM" id="SSF160219">
    <property type="entry name" value="AMPKBI-like"/>
    <property type="match status" value="1"/>
</dbReference>
<dbReference type="KEGG" id="yli:2911491"/>
<dbReference type="GO" id="GO:0001403">
    <property type="term" value="P:invasive growth in response to glucose limitation"/>
    <property type="evidence" value="ECO:0007669"/>
    <property type="project" value="UniProtKB-ARBA"/>
</dbReference>
<dbReference type="OrthoDB" id="531008at2759"/>
<dbReference type="InterPro" id="IPR014756">
    <property type="entry name" value="Ig_E-set"/>
</dbReference>
<proteinExistence type="inferred from homology"/>
<dbReference type="Pfam" id="PF16561">
    <property type="entry name" value="AMPK1_CBM"/>
    <property type="match status" value="1"/>
</dbReference>
<dbReference type="PANTHER" id="PTHR10343">
    <property type="entry name" value="5'-AMP-ACTIVATED PROTEIN KINASE , BETA SUBUNIT"/>
    <property type="match status" value="1"/>
</dbReference>
<dbReference type="SMART" id="SM01010">
    <property type="entry name" value="AMPKBI"/>
    <property type="match status" value="1"/>
</dbReference>
<dbReference type="InParanoid" id="Q6C5Z1"/>
<dbReference type="GO" id="GO:0140767">
    <property type="term" value="F:enzyme-substrate adaptor activity"/>
    <property type="evidence" value="ECO:0007669"/>
    <property type="project" value="UniProtKB-ARBA"/>
</dbReference>
<evidence type="ECO:0000313" key="7">
    <source>
        <dbReference type="Proteomes" id="UP000001300"/>
    </source>
</evidence>
<dbReference type="GO" id="GO:0005737">
    <property type="term" value="C:cytoplasm"/>
    <property type="evidence" value="ECO:0000318"/>
    <property type="project" value="GO_Central"/>
</dbReference>
<evidence type="ECO:0000256" key="4">
    <source>
        <dbReference type="SAM" id="MobiDB-lite"/>
    </source>
</evidence>
<feature type="compositionally biased region" description="Acidic residues" evidence="4">
    <location>
        <begin position="113"/>
        <end position="126"/>
    </location>
</feature>
<comment type="subcellular location">
    <subcellularLocation>
        <location evidence="1">Cytoplasm</location>
    </subcellularLocation>
</comment>
<dbReference type="InterPro" id="IPR037256">
    <property type="entry name" value="ASC_dom_sf"/>
</dbReference>
<accession>Q6C5Z1</accession>
<dbReference type="Gene3D" id="2.60.40.10">
    <property type="entry name" value="Immunoglobulins"/>
    <property type="match status" value="1"/>
</dbReference>